<proteinExistence type="predicted"/>
<protein>
    <submittedName>
        <fullName evidence="1">17928_t:CDS:1</fullName>
    </submittedName>
</protein>
<feature type="non-terminal residue" evidence="1">
    <location>
        <position position="45"/>
    </location>
</feature>
<sequence length="45" mass="5123">MKKNIKVVLKDASSDLQRVCKLKTGMSKNYQEILDDLNELLKSSP</sequence>
<keyword evidence="2" id="KW-1185">Reference proteome</keyword>
<dbReference type="Proteomes" id="UP000789759">
    <property type="component" value="Unassembled WGS sequence"/>
</dbReference>
<evidence type="ECO:0000313" key="1">
    <source>
        <dbReference type="EMBL" id="CAG8805043.1"/>
    </source>
</evidence>
<accession>A0A9N9K241</accession>
<dbReference type="EMBL" id="CAJVQA010033884">
    <property type="protein sequence ID" value="CAG8805043.1"/>
    <property type="molecule type" value="Genomic_DNA"/>
</dbReference>
<dbReference type="AlphaFoldDB" id="A0A9N9K241"/>
<name>A0A9N9K241_9GLOM</name>
<organism evidence="1 2">
    <name type="scientific">Cetraspora pellucida</name>
    <dbReference type="NCBI Taxonomy" id="1433469"/>
    <lineage>
        <taxon>Eukaryota</taxon>
        <taxon>Fungi</taxon>
        <taxon>Fungi incertae sedis</taxon>
        <taxon>Mucoromycota</taxon>
        <taxon>Glomeromycotina</taxon>
        <taxon>Glomeromycetes</taxon>
        <taxon>Diversisporales</taxon>
        <taxon>Gigasporaceae</taxon>
        <taxon>Cetraspora</taxon>
    </lineage>
</organism>
<evidence type="ECO:0000313" key="2">
    <source>
        <dbReference type="Proteomes" id="UP000789759"/>
    </source>
</evidence>
<comment type="caution">
    <text evidence="1">The sequence shown here is derived from an EMBL/GenBank/DDBJ whole genome shotgun (WGS) entry which is preliminary data.</text>
</comment>
<reference evidence="1" key="1">
    <citation type="submission" date="2021-06" db="EMBL/GenBank/DDBJ databases">
        <authorList>
            <person name="Kallberg Y."/>
            <person name="Tangrot J."/>
            <person name="Rosling A."/>
        </authorList>
    </citation>
    <scope>NUCLEOTIDE SEQUENCE</scope>
    <source>
        <strain evidence="1">FL966</strain>
    </source>
</reference>
<gene>
    <name evidence="1" type="ORF">CPELLU_LOCUS18059</name>
</gene>